<gene>
    <name evidence="8" type="ORF">EPI10_016133</name>
</gene>
<dbReference type="PANTHER" id="PTHR34072">
    <property type="entry name" value="ENZYMATIC POLYPROTEIN-RELATED"/>
    <property type="match status" value="1"/>
</dbReference>
<dbReference type="AlphaFoldDB" id="A0A5B6VMT2"/>
<keyword evidence="1" id="KW-0808">Transferase</keyword>
<evidence type="ECO:0000256" key="5">
    <source>
        <dbReference type="ARBA" id="ARBA00022801"/>
    </source>
</evidence>
<protein>
    <submittedName>
        <fullName evidence="8">Integrase, catalytic core</fullName>
    </submittedName>
</protein>
<proteinExistence type="predicted"/>
<feature type="domain" description="Reverse transcriptase RNase H-like" evidence="7">
    <location>
        <begin position="77"/>
        <end position="142"/>
    </location>
</feature>
<dbReference type="Gene3D" id="3.30.70.270">
    <property type="match status" value="1"/>
</dbReference>
<reference evidence="9" key="1">
    <citation type="journal article" date="2019" name="Plant Biotechnol. J.">
        <title>Genome sequencing of the Australian wild diploid species Gossypium australe highlights disease resistance and delayed gland morphogenesis.</title>
        <authorList>
            <person name="Cai Y."/>
            <person name="Cai X."/>
            <person name="Wang Q."/>
            <person name="Wang P."/>
            <person name="Zhang Y."/>
            <person name="Cai C."/>
            <person name="Xu Y."/>
            <person name="Wang K."/>
            <person name="Zhou Z."/>
            <person name="Wang C."/>
            <person name="Geng S."/>
            <person name="Li B."/>
            <person name="Dong Q."/>
            <person name="Hou Y."/>
            <person name="Wang H."/>
            <person name="Ai P."/>
            <person name="Liu Z."/>
            <person name="Yi F."/>
            <person name="Sun M."/>
            <person name="An G."/>
            <person name="Cheng J."/>
            <person name="Zhang Y."/>
            <person name="Shi Q."/>
            <person name="Xie Y."/>
            <person name="Shi X."/>
            <person name="Chang Y."/>
            <person name="Huang F."/>
            <person name="Chen Y."/>
            <person name="Hong S."/>
            <person name="Mi L."/>
            <person name="Sun Q."/>
            <person name="Zhang L."/>
            <person name="Zhou B."/>
            <person name="Peng R."/>
            <person name="Zhang X."/>
            <person name="Liu F."/>
        </authorList>
    </citation>
    <scope>NUCLEOTIDE SEQUENCE [LARGE SCALE GENOMIC DNA]</scope>
    <source>
        <strain evidence="9">cv. PA1801</strain>
    </source>
</reference>
<keyword evidence="5" id="KW-0378">Hydrolase</keyword>
<dbReference type="GO" id="GO:0016787">
    <property type="term" value="F:hydrolase activity"/>
    <property type="evidence" value="ECO:0007669"/>
    <property type="project" value="UniProtKB-KW"/>
</dbReference>
<dbReference type="GO" id="GO:0003964">
    <property type="term" value="F:RNA-directed DNA polymerase activity"/>
    <property type="evidence" value="ECO:0007669"/>
    <property type="project" value="UniProtKB-KW"/>
</dbReference>
<evidence type="ECO:0000259" key="7">
    <source>
        <dbReference type="Pfam" id="PF17917"/>
    </source>
</evidence>
<keyword evidence="6" id="KW-0695">RNA-directed DNA polymerase</keyword>
<dbReference type="EMBL" id="SMMG02000006">
    <property type="protein sequence ID" value="KAA3470422.1"/>
    <property type="molecule type" value="Genomic_DNA"/>
</dbReference>
<evidence type="ECO:0000313" key="8">
    <source>
        <dbReference type="EMBL" id="KAA3470422.1"/>
    </source>
</evidence>
<comment type="caution">
    <text evidence="8">The sequence shown here is derived from an EMBL/GenBank/DDBJ whole genome shotgun (WGS) entry which is preliminary data.</text>
</comment>
<evidence type="ECO:0000313" key="9">
    <source>
        <dbReference type="Proteomes" id="UP000325315"/>
    </source>
</evidence>
<dbReference type="OrthoDB" id="415724at2759"/>
<keyword evidence="3" id="KW-0540">Nuclease</keyword>
<dbReference type="SUPFAM" id="SSF56672">
    <property type="entry name" value="DNA/RNA polymerases"/>
    <property type="match status" value="1"/>
</dbReference>
<dbReference type="Pfam" id="PF17917">
    <property type="entry name" value="RT_RNaseH"/>
    <property type="match status" value="1"/>
</dbReference>
<evidence type="ECO:0000256" key="4">
    <source>
        <dbReference type="ARBA" id="ARBA00022759"/>
    </source>
</evidence>
<name>A0A5B6VMT2_9ROSI</name>
<evidence type="ECO:0000256" key="1">
    <source>
        <dbReference type="ARBA" id="ARBA00022679"/>
    </source>
</evidence>
<keyword evidence="2" id="KW-0548">Nucleotidyltransferase</keyword>
<keyword evidence="9" id="KW-1185">Reference proteome</keyword>
<evidence type="ECO:0000256" key="3">
    <source>
        <dbReference type="ARBA" id="ARBA00022722"/>
    </source>
</evidence>
<dbReference type="Proteomes" id="UP000325315">
    <property type="component" value="Unassembled WGS sequence"/>
</dbReference>
<evidence type="ECO:0000256" key="2">
    <source>
        <dbReference type="ARBA" id="ARBA00022695"/>
    </source>
</evidence>
<dbReference type="InterPro" id="IPR041373">
    <property type="entry name" value="RT_RNaseH"/>
</dbReference>
<dbReference type="GO" id="GO:0004519">
    <property type="term" value="F:endonuclease activity"/>
    <property type="evidence" value="ECO:0007669"/>
    <property type="project" value="UniProtKB-KW"/>
</dbReference>
<keyword evidence="4" id="KW-0255">Endonuclease</keyword>
<evidence type="ECO:0000256" key="6">
    <source>
        <dbReference type="ARBA" id="ARBA00022918"/>
    </source>
</evidence>
<accession>A0A5B6VMT2</accession>
<dbReference type="InterPro" id="IPR043502">
    <property type="entry name" value="DNA/RNA_pol_sf"/>
</dbReference>
<dbReference type="PANTHER" id="PTHR34072:SF59">
    <property type="entry name" value="CCHC-TYPE INTEGRASE"/>
    <property type="match status" value="1"/>
</dbReference>
<sequence length="144" mass="16823">MVSTDGIRVDLSKISTIVNWKALKNVSEVRSFLELAGYYRRFVKNFSIIALMMTKLLQKNVRFVWSDGCQRSFDYDASLSELGYVLMQAGKLKPHERNYLAYDLELVAIVFALKIWCHYLYGKKGHIFTNHKSLKYLMIQNELN</sequence>
<organism evidence="8 9">
    <name type="scientific">Gossypium australe</name>
    <dbReference type="NCBI Taxonomy" id="47621"/>
    <lineage>
        <taxon>Eukaryota</taxon>
        <taxon>Viridiplantae</taxon>
        <taxon>Streptophyta</taxon>
        <taxon>Embryophyta</taxon>
        <taxon>Tracheophyta</taxon>
        <taxon>Spermatophyta</taxon>
        <taxon>Magnoliopsida</taxon>
        <taxon>eudicotyledons</taxon>
        <taxon>Gunneridae</taxon>
        <taxon>Pentapetalae</taxon>
        <taxon>rosids</taxon>
        <taxon>malvids</taxon>
        <taxon>Malvales</taxon>
        <taxon>Malvaceae</taxon>
        <taxon>Malvoideae</taxon>
        <taxon>Gossypium</taxon>
    </lineage>
</organism>
<dbReference type="InterPro" id="IPR043128">
    <property type="entry name" value="Rev_trsase/Diguanyl_cyclase"/>
</dbReference>